<dbReference type="AlphaFoldDB" id="A0A395M3K9"/>
<dbReference type="SMART" id="SM00842">
    <property type="entry name" value="FtsA"/>
    <property type="match status" value="1"/>
</dbReference>
<dbReference type="Gene3D" id="3.30.420.40">
    <property type="match status" value="2"/>
</dbReference>
<keyword evidence="1 5" id="KW-1003">Cell membrane</keyword>
<evidence type="ECO:0000259" key="8">
    <source>
        <dbReference type="SMART" id="SM00842"/>
    </source>
</evidence>
<dbReference type="Gene3D" id="3.30.1490.110">
    <property type="match status" value="1"/>
</dbReference>
<feature type="compositionally biased region" description="Basic and acidic residues" evidence="7">
    <location>
        <begin position="410"/>
        <end position="420"/>
    </location>
</feature>
<dbReference type="InterPro" id="IPR020823">
    <property type="entry name" value="Cell_div_FtsA"/>
</dbReference>
<comment type="subunit">
    <text evidence="5">Self-interacts. Interacts with FtsZ.</text>
</comment>
<keyword evidence="4 5" id="KW-0131">Cell cycle</keyword>
<dbReference type="Pfam" id="PF14450">
    <property type="entry name" value="FtsA"/>
    <property type="match status" value="2"/>
</dbReference>
<evidence type="ECO:0000256" key="1">
    <source>
        <dbReference type="ARBA" id="ARBA00022475"/>
    </source>
</evidence>
<evidence type="ECO:0000256" key="6">
    <source>
        <dbReference type="PIRNR" id="PIRNR003101"/>
    </source>
</evidence>
<protein>
    <recommendedName>
        <fullName evidence="5 6">Cell division protein FtsA</fullName>
    </recommendedName>
</protein>
<accession>A0A395M3K9</accession>
<dbReference type="CDD" id="cd24048">
    <property type="entry name" value="ASKHA_NBD_FtsA"/>
    <property type="match status" value="1"/>
</dbReference>
<dbReference type="Proteomes" id="UP000266389">
    <property type="component" value="Unassembled WGS sequence"/>
</dbReference>
<name>A0A395M3K9_9BACT</name>
<dbReference type="Pfam" id="PF02491">
    <property type="entry name" value="SHS2_FTSA"/>
    <property type="match status" value="1"/>
</dbReference>
<dbReference type="InterPro" id="IPR050696">
    <property type="entry name" value="FtsA/MreB"/>
</dbReference>
<dbReference type="GO" id="GO:0032153">
    <property type="term" value="C:cell division site"/>
    <property type="evidence" value="ECO:0007669"/>
    <property type="project" value="UniProtKB-UniRule"/>
</dbReference>
<dbReference type="PIRSF" id="PIRSF003101">
    <property type="entry name" value="FtsA"/>
    <property type="match status" value="1"/>
</dbReference>
<dbReference type="PANTHER" id="PTHR32432">
    <property type="entry name" value="CELL DIVISION PROTEIN FTSA-RELATED"/>
    <property type="match status" value="1"/>
</dbReference>
<comment type="similarity">
    <text evidence="5 6">Belongs to the FtsA/MreB family.</text>
</comment>
<feature type="domain" description="SHS2" evidence="8">
    <location>
        <begin position="7"/>
        <end position="196"/>
    </location>
</feature>
<evidence type="ECO:0000313" key="10">
    <source>
        <dbReference type="Proteomes" id="UP000266389"/>
    </source>
</evidence>
<evidence type="ECO:0000256" key="2">
    <source>
        <dbReference type="ARBA" id="ARBA00022618"/>
    </source>
</evidence>
<dbReference type="InterPro" id="IPR003494">
    <property type="entry name" value="SHS2_FtsA"/>
</dbReference>
<evidence type="ECO:0000313" key="9">
    <source>
        <dbReference type="EMBL" id="RFM25399.1"/>
    </source>
</evidence>
<organism evidence="9 10">
    <name type="scientific">Candidatus Thermochlorobacter aerophilus</name>
    <dbReference type="NCBI Taxonomy" id="1868324"/>
    <lineage>
        <taxon>Bacteria</taxon>
        <taxon>Pseudomonadati</taxon>
        <taxon>Chlorobiota</taxon>
        <taxon>Chlorobiia</taxon>
        <taxon>Chlorobiales</taxon>
        <taxon>Candidatus Thermochlorobacteriaceae</taxon>
        <taxon>Candidatus Thermochlorobacter</taxon>
    </lineage>
</organism>
<reference evidence="9 10" key="1">
    <citation type="journal article" date="2011" name="ISME J.">
        <title>Community ecology of hot spring cyanobacterial mats: predominant populations and their functional potential.</title>
        <authorList>
            <person name="Klatt C.G."/>
            <person name="Wood J.M."/>
            <person name="Rusch D.B."/>
            <person name="Bateson M.M."/>
            <person name="Hamamura N."/>
            <person name="Heidelberg J.F."/>
            <person name="Grossman A.R."/>
            <person name="Bhaya D."/>
            <person name="Cohan F.M."/>
            <person name="Kuhl M."/>
            <person name="Bryant D.A."/>
            <person name="Ward D.M."/>
        </authorList>
    </citation>
    <scope>NUCLEOTIDE SEQUENCE [LARGE SCALE GENOMIC DNA]</scope>
    <source>
        <strain evidence="9">OS</strain>
    </source>
</reference>
<feature type="region of interest" description="Disordered" evidence="7">
    <location>
        <begin position="391"/>
        <end position="420"/>
    </location>
</feature>
<gene>
    <name evidence="5 9" type="primary">ftsA</name>
    <name evidence="9" type="ORF">D0433_00825</name>
</gene>
<evidence type="ECO:0000256" key="4">
    <source>
        <dbReference type="ARBA" id="ARBA00023306"/>
    </source>
</evidence>
<keyword evidence="2 5" id="KW-0132">Cell division</keyword>
<comment type="caution">
    <text evidence="9">The sequence shown here is derived from an EMBL/GenBank/DDBJ whole genome shotgun (WGS) entry which is preliminary data.</text>
</comment>
<dbReference type="GO" id="GO:0043093">
    <property type="term" value="P:FtsZ-dependent cytokinesis"/>
    <property type="evidence" value="ECO:0007669"/>
    <property type="project" value="UniProtKB-UniRule"/>
</dbReference>
<sequence>MAKDKIVVGLDIGTTKVCAIVAQKDEFGKINVLGIGRAHSEGLSRAAVVNINKTVDAIRQAIKEAEHTSSIRIKGVNVGISGEHVQCIKSHAEVSINQSGIVNYTDVMRFIEKAKANLKHLDVEREIIHAIPQEFIVDDQEGVLDPIGIIGTTMKGSVYVVLGMKTKIRNIQQCVEKAGLTINGMTFEPIASGMAVMKDSERKSGVAIIDIGGGTTDVAVYTKGVIRHSEVIKWAAIDVTNDIAIGLRTLHEVAEDLKIRHGCAYSRDLIKDEEILVQGIEGRAPKTFMRSTLTNIIEARMTEIFEYVRAALKRSGYYNYLNAGAIITGGGSLISGNQALAQEVLGLDVRIGHPEGITGGMVGELHSPIYATAVGLVLRAIKDLEQQEQVATSMQQVSPKEETPVSESVPEQRADTEKQSRQNFLGRLRHWFDQI</sequence>
<comment type="subcellular location">
    <subcellularLocation>
        <location evidence="5">Cell membrane</location>
        <topology evidence="5">Peripheral membrane protein</topology>
        <orientation evidence="5">Cytoplasmic side</orientation>
    </subcellularLocation>
    <text evidence="5">Localizes to the Z ring in an FtsZ-dependent manner. Targeted to the membrane through a conserved C-terminal amphipathic helix.</text>
</comment>
<proteinExistence type="inferred from homology"/>
<dbReference type="EMBL" id="PHFL01000006">
    <property type="protein sequence ID" value="RFM25399.1"/>
    <property type="molecule type" value="Genomic_DNA"/>
</dbReference>
<dbReference type="GO" id="GO:0009898">
    <property type="term" value="C:cytoplasmic side of plasma membrane"/>
    <property type="evidence" value="ECO:0007669"/>
    <property type="project" value="UniProtKB-UniRule"/>
</dbReference>
<dbReference type="PANTHER" id="PTHR32432:SF4">
    <property type="entry name" value="CELL DIVISION PROTEIN FTSA"/>
    <property type="match status" value="1"/>
</dbReference>
<comment type="function">
    <text evidence="5 6">Cell division protein that is involved in the assembly of the Z ring. May serve as a membrane anchor for the Z ring.</text>
</comment>
<evidence type="ECO:0000256" key="5">
    <source>
        <dbReference type="HAMAP-Rule" id="MF_02033"/>
    </source>
</evidence>
<dbReference type="InterPro" id="IPR043129">
    <property type="entry name" value="ATPase_NBD"/>
</dbReference>
<keyword evidence="3 5" id="KW-0472">Membrane</keyword>
<dbReference type="HAMAP" id="MF_02033">
    <property type="entry name" value="FtsA"/>
    <property type="match status" value="1"/>
</dbReference>
<evidence type="ECO:0000256" key="3">
    <source>
        <dbReference type="ARBA" id="ARBA00023136"/>
    </source>
</evidence>
<dbReference type="NCBIfam" id="TIGR01174">
    <property type="entry name" value="ftsA"/>
    <property type="match status" value="1"/>
</dbReference>
<evidence type="ECO:0000256" key="7">
    <source>
        <dbReference type="SAM" id="MobiDB-lite"/>
    </source>
</evidence>
<dbReference type="SUPFAM" id="SSF53067">
    <property type="entry name" value="Actin-like ATPase domain"/>
    <property type="match status" value="2"/>
</dbReference>